<reference evidence="3 4" key="1">
    <citation type="submission" date="2020-10" db="EMBL/GenBank/DDBJ databases">
        <title>The Coptis chinensis genome and diversification of protoberbering-type alkaloids.</title>
        <authorList>
            <person name="Wang B."/>
            <person name="Shu S."/>
            <person name="Song C."/>
            <person name="Liu Y."/>
        </authorList>
    </citation>
    <scope>NUCLEOTIDE SEQUENCE [LARGE SCALE GENOMIC DNA]</scope>
    <source>
        <strain evidence="3">HL-2020</strain>
        <tissue evidence="3">Leaf</tissue>
    </source>
</reference>
<dbReference type="GO" id="GO:0046983">
    <property type="term" value="F:protein dimerization activity"/>
    <property type="evidence" value="ECO:0007669"/>
    <property type="project" value="InterPro"/>
</dbReference>
<dbReference type="InterPro" id="IPR008906">
    <property type="entry name" value="HATC_C_dom"/>
</dbReference>
<dbReference type="GO" id="GO:0003677">
    <property type="term" value="F:DNA binding"/>
    <property type="evidence" value="ECO:0007669"/>
    <property type="project" value="InterPro"/>
</dbReference>
<feature type="domain" description="hAT-like transposase RNase-H fold" evidence="2">
    <location>
        <begin position="70"/>
        <end position="148"/>
    </location>
</feature>
<accession>A0A835HG47</accession>
<dbReference type="InterPro" id="IPR025525">
    <property type="entry name" value="hAT-like_transposase_RNase-H"/>
</dbReference>
<proteinExistence type="predicted"/>
<evidence type="ECO:0000313" key="4">
    <source>
        <dbReference type="Proteomes" id="UP000631114"/>
    </source>
</evidence>
<dbReference type="PANTHER" id="PTHR23272">
    <property type="entry name" value="BED FINGER-RELATED"/>
    <property type="match status" value="1"/>
</dbReference>
<sequence length="251" mass="29322">MEEKRLLLTCQLRWNSIFIMLRDAIPYQKVLDLFFYDSDFPHAPSPEDWNNAIVIRDFFQIFFDSTKLFSGTSYVTSSAFCYQLSRISLLLKKYANEPGFILMYEDMKDKYDKYWKRVPLLLGLASCMDPRYKFTILELLLDLNYESEPLSDHESETDTVSGPILTQYLDLPIVNVCSEKTFDLLGWWKNEEAAFSGSERVVTKYRSCLLPETVEALVCLKDWFQAEEGLQDENLVEETMKRRGDVAAMAY</sequence>
<dbReference type="SUPFAM" id="SSF53098">
    <property type="entry name" value="Ribonuclease H-like"/>
    <property type="match status" value="1"/>
</dbReference>
<dbReference type="Pfam" id="PF05699">
    <property type="entry name" value="Dimer_Tnp_hAT"/>
    <property type="match status" value="1"/>
</dbReference>
<dbReference type="EMBL" id="JADFTS010000007">
    <property type="protein sequence ID" value="KAF9598476.1"/>
    <property type="molecule type" value="Genomic_DNA"/>
</dbReference>
<dbReference type="PANTHER" id="PTHR23272:SF104">
    <property type="entry name" value="HAT FAMILY DIMERISATION DOMAIN CONTAINING PROTEIN, EXPRESSED"/>
    <property type="match status" value="1"/>
</dbReference>
<evidence type="ECO:0000259" key="1">
    <source>
        <dbReference type="Pfam" id="PF05699"/>
    </source>
</evidence>
<protein>
    <submittedName>
        <fullName evidence="3">Uncharacterized protein</fullName>
    </submittedName>
</protein>
<dbReference type="Pfam" id="PF14372">
    <property type="entry name" value="hAT-like_RNase-H"/>
    <property type="match status" value="1"/>
</dbReference>
<dbReference type="OrthoDB" id="1937726at2759"/>
<dbReference type="Proteomes" id="UP000631114">
    <property type="component" value="Unassembled WGS sequence"/>
</dbReference>
<dbReference type="AlphaFoldDB" id="A0A835HG47"/>
<evidence type="ECO:0000259" key="2">
    <source>
        <dbReference type="Pfam" id="PF14372"/>
    </source>
</evidence>
<organism evidence="3 4">
    <name type="scientific">Coptis chinensis</name>
    <dbReference type="NCBI Taxonomy" id="261450"/>
    <lineage>
        <taxon>Eukaryota</taxon>
        <taxon>Viridiplantae</taxon>
        <taxon>Streptophyta</taxon>
        <taxon>Embryophyta</taxon>
        <taxon>Tracheophyta</taxon>
        <taxon>Spermatophyta</taxon>
        <taxon>Magnoliopsida</taxon>
        <taxon>Ranunculales</taxon>
        <taxon>Ranunculaceae</taxon>
        <taxon>Coptidoideae</taxon>
        <taxon>Coptis</taxon>
    </lineage>
</organism>
<dbReference type="InterPro" id="IPR012337">
    <property type="entry name" value="RNaseH-like_sf"/>
</dbReference>
<name>A0A835HG47_9MAGN</name>
<comment type="caution">
    <text evidence="3">The sequence shown here is derived from an EMBL/GenBank/DDBJ whole genome shotgun (WGS) entry which is preliminary data.</text>
</comment>
<feature type="domain" description="HAT C-terminal dimerisation" evidence="1">
    <location>
        <begin position="192"/>
        <end position="224"/>
    </location>
</feature>
<evidence type="ECO:0000313" key="3">
    <source>
        <dbReference type="EMBL" id="KAF9598476.1"/>
    </source>
</evidence>
<gene>
    <name evidence="3" type="ORF">IFM89_027910</name>
</gene>
<keyword evidence="4" id="KW-1185">Reference proteome</keyword>